<gene>
    <name evidence="1" type="ORF">CSA25_06795</name>
</gene>
<dbReference type="InterPro" id="IPR052894">
    <property type="entry name" value="AsmA-related"/>
</dbReference>
<proteinExistence type="predicted"/>
<dbReference type="Proteomes" id="UP000231203">
    <property type="component" value="Unassembled WGS sequence"/>
</dbReference>
<organism evidence="1 2">
    <name type="scientific">Desulfobacter postgatei</name>
    <dbReference type="NCBI Taxonomy" id="2293"/>
    <lineage>
        <taxon>Bacteria</taxon>
        <taxon>Pseudomonadati</taxon>
        <taxon>Thermodesulfobacteriota</taxon>
        <taxon>Desulfobacteria</taxon>
        <taxon>Desulfobacterales</taxon>
        <taxon>Desulfobacteraceae</taxon>
        <taxon>Desulfobacter</taxon>
    </lineage>
</organism>
<sequence>MNKKRILRIAVLFAATVTACAVVLPFAITPLINTEQIKARLIRVFQEKTGIEVRFNQLNFIFAPLPGLSITDISAQIDPKNQVTINKALVELDPAQLLKLNTAVRGITLQSPELISNTAVGGENKTTGPPDFAASVHNVFDSLLDLGFADADHLEIIATNARSNYFDAMDCWVLVTGRTRTVDIKARISGLGLEADRIPTLESALKGRITGLNIPHLAVYCRHDDHTLLAGNLKMTSLQASIEAPSDHCIEAKEFDLTFALSKDKATAHLTPLDLVYPKGRVGIDLLLSLEQDTSHIEFTGEQLDINQAAQVCLPLLNGLETPRILFDILRAGTVQNITGGFKSKDRRHLFKAENLFLKGCVASATVKIPHLPIIVDNVSVCTKMENGVLSIYPKGGHVGKTLITGGDLEINLNHQHTTPFSGKLPLKIDLAQLPADLVSLLPNTALAREISKISDLRGQADAVLELNKTHAGKALDVKVEANNIQANGNYQRIPLPIHIDGGSFLLDKRKIILKNISGALGNSRISNLNAGIDTMHAVPMNITNMSANLILKQMTALIDLFPGARKKLGPAKNLSGIMDIKDLKIKGPMFSPRLWQVHMTGQVRQGNIIFSDNTKGISDIFCKFNATPSTIKLSESTCTIKEITWFEKNISPEYKQSIVLPLTLTRGQFVKQADACMIQGLLVTASGTNIFFMADGPEIDKMTPSNLQVSDGERTHADLSFYKQPDMPKLNFSGKLDKTTLEKMLRPDSFLYRRLQAVTGGNVLTVSSDIPNTITITADKLNLDPLLFPQKTSSPHRPLRPLITQKQFFFNVKTLAYDQRVYQGIQAKVMINKPTTDIYITHARHCGLDLSGRITIRQSGERPKVSTHIFFNTDQAKEVSFSMGCMTGSQSLIKGSYTLKGELSGRAQTLAQVKSKQNGHLNFQAQSGRIFRATLLSRLLSVLNIIGDTDLQQQGFGFKTFTANADVKESIVHIRKAFIDADNMAIIAQGWADPLNDALDITFLVAPFKTIDTIIKHIPIVNTILNGRLVSFPARAYGKISNPTVVPLDPSAVGKGLLNLIKDLAATPGRLIEGVKTR</sequence>
<comment type="caution">
    <text evidence="1">The sequence shown here is derived from an EMBL/GenBank/DDBJ whole genome shotgun (WGS) entry which is preliminary data.</text>
</comment>
<dbReference type="PANTHER" id="PTHR30441:SF8">
    <property type="entry name" value="DUF748 DOMAIN-CONTAINING PROTEIN"/>
    <property type="match status" value="1"/>
</dbReference>
<dbReference type="GO" id="GO:0005886">
    <property type="term" value="C:plasma membrane"/>
    <property type="evidence" value="ECO:0007669"/>
    <property type="project" value="TreeGrafter"/>
</dbReference>
<dbReference type="AlphaFoldDB" id="A0A2G6MRA9"/>
<accession>A0A2G6MRA9</accession>
<evidence type="ECO:0000313" key="1">
    <source>
        <dbReference type="EMBL" id="PIE62129.1"/>
    </source>
</evidence>
<dbReference type="EMBL" id="PDTI01000063">
    <property type="protein sequence ID" value="PIE62129.1"/>
    <property type="molecule type" value="Genomic_DNA"/>
</dbReference>
<reference evidence="1 2" key="1">
    <citation type="submission" date="2017-10" db="EMBL/GenBank/DDBJ databases">
        <title>Novel microbial diversity and functional potential in the marine mammal oral microbiome.</title>
        <authorList>
            <person name="Dudek N.K."/>
            <person name="Sun C.L."/>
            <person name="Burstein D."/>
            <person name="Kantor R.S."/>
            <person name="Aliaga Goltsman D.S."/>
            <person name="Bik E.M."/>
            <person name="Thomas B.C."/>
            <person name="Banfield J.F."/>
            <person name="Relman D.A."/>
        </authorList>
    </citation>
    <scope>NUCLEOTIDE SEQUENCE [LARGE SCALE GENOMIC DNA]</scope>
    <source>
        <strain evidence="1">DOLJORAL78_47_202</strain>
    </source>
</reference>
<dbReference type="GO" id="GO:0090313">
    <property type="term" value="P:regulation of protein targeting to membrane"/>
    <property type="evidence" value="ECO:0007669"/>
    <property type="project" value="TreeGrafter"/>
</dbReference>
<evidence type="ECO:0000313" key="2">
    <source>
        <dbReference type="Proteomes" id="UP000231203"/>
    </source>
</evidence>
<dbReference type="PROSITE" id="PS51257">
    <property type="entry name" value="PROKAR_LIPOPROTEIN"/>
    <property type="match status" value="1"/>
</dbReference>
<name>A0A2G6MRA9_9BACT</name>
<protein>
    <submittedName>
        <fullName evidence="1">Uncharacterized protein</fullName>
    </submittedName>
</protein>
<dbReference type="PANTHER" id="PTHR30441">
    <property type="entry name" value="DUF748 DOMAIN-CONTAINING PROTEIN"/>
    <property type="match status" value="1"/>
</dbReference>